<dbReference type="InterPro" id="IPR006283">
    <property type="entry name" value="ThiL-like"/>
</dbReference>
<dbReference type="InterPro" id="IPR036676">
    <property type="entry name" value="PurM-like_C_sf"/>
</dbReference>
<feature type="domain" description="PurM-like N-terminal" evidence="1">
    <location>
        <begin position="44"/>
        <end position="149"/>
    </location>
</feature>
<dbReference type="PIRSF" id="PIRSF036540">
    <property type="entry name" value="UCP036540_AIR"/>
    <property type="match status" value="1"/>
</dbReference>
<dbReference type="RefSeq" id="WP_211532813.1">
    <property type="nucleotide sequence ID" value="NZ_CP058560.1"/>
</dbReference>
<dbReference type="KEGG" id="meme:HYG87_08825"/>
<dbReference type="InterPro" id="IPR010918">
    <property type="entry name" value="PurM-like_C_dom"/>
</dbReference>
<reference evidence="3" key="1">
    <citation type="submission" date="2020-07" db="EMBL/GenBank/DDBJ databases">
        <title>Methanobacterium. sp. MethCan genome.</title>
        <authorList>
            <person name="Postec A."/>
            <person name="Quemeneur M."/>
        </authorList>
    </citation>
    <scope>NUCLEOTIDE SEQUENCE</scope>
    <source>
        <strain evidence="3">MethCAN</strain>
    </source>
</reference>
<protein>
    <submittedName>
        <fullName evidence="3">Methanogenesis marker 2 protein</fullName>
    </submittedName>
</protein>
<dbReference type="GO" id="GO:0009030">
    <property type="term" value="F:thiamine-phosphate kinase activity"/>
    <property type="evidence" value="ECO:0007669"/>
    <property type="project" value="InterPro"/>
</dbReference>
<evidence type="ECO:0000313" key="4">
    <source>
        <dbReference type="Proteomes" id="UP000681041"/>
    </source>
</evidence>
<feature type="domain" description="PurM-like C-terminal" evidence="2">
    <location>
        <begin position="182"/>
        <end position="306"/>
    </location>
</feature>
<dbReference type="Pfam" id="PF00586">
    <property type="entry name" value="AIRS"/>
    <property type="match status" value="1"/>
</dbReference>
<dbReference type="Pfam" id="PF02769">
    <property type="entry name" value="AIRS_C"/>
    <property type="match status" value="1"/>
</dbReference>
<sequence>MDLDHLVNSIINYEGVTRKKPIKELTTILHDVYNVAGNTLLGFGDDASAIDIGNENLLLLAADGMWGKLMAADPYWAGYCSVLVNVNDIAAMGGKPVGMVNILSIANKDTCNEIMRGIKDGAEKFGVPMVGGHVHPDTPYDALDVSIAGITTRDALINSFDAQVGDKVIVAIDLDGKQHPKFTLNWDTTTHKDKKLVQSQIEVMHKIALENLVTSGKDISNPGILGTLGMLLESSQKGARVELEKIPRNPSVNWEEWLKSYPGSGFVLTAPDSRVNRCIELLEEVNITAKVVGDIIKDKKLILTYKNQEKIVFDQDKNLIMG</sequence>
<dbReference type="EMBL" id="CP058560">
    <property type="protein sequence ID" value="QUH23856.1"/>
    <property type="molecule type" value="Genomic_DNA"/>
</dbReference>
<dbReference type="InterPro" id="IPR017668">
    <property type="entry name" value="Methan_mark_2"/>
</dbReference>
<name>A0A8T8K5K1_9EURY</name>
<dbReference type="CDD" id="cd02192">
    <property type="entry name" value="PurM-like3"/>
    <property type="match status" value="1"/>
</dbReference>
<dbReference type="SUPFAM" id="SSF56042">
    <property type="entry name" value="PurM C-terminal domain-like"/>
    <property type="match status" value="1"/>
</dbReference>
<evidence type="ECO:0000259" key="2">
    <source>
        <dbReference type="Pfam" id="PF02769"/>
    </source>
</evidence>
<dbReference type="InterPro" id="IPR011413">
    <property type="entry name" value="UCP036540_AIR"/>
</dbReference>
<dbReference type="InterPro" id="IPR036921">
    <property type="entry name" value="PurM-like_N_sf"/>
</dbReference>
<dbReference type="OrthoDB" id="31494at2157"/>
<dbReference type="SUPFAM" id="SSF55326">
    <property type="entry name" value="PurM N-terminal domain-like"/>
    <property type="match status" value="1"/>
</dbReference>
<keyword evidence="4" id="KW-1185">Reference proteome</keyword>
<dbReference type="AlphaFoldDB" id="A0A8T8K5K1"/>
<proteinExistence type="predicted"/>
<dbReference type="InterPro" id="IPR016188">
    <property type="entry name" value="PurM-like_N"/>
</dbReference>
<dbReference type="PANTHER" id="PTHR30270">
    <property type="entry name" value="THIAMINE-MONOPHOSPHATE KINASE"/>
    <property type="match status" value="1"/>
</dbReference>
<dbReference type="NCBIfam" id="TIGR03267">
    <property type="entry name" value="methan_mark_2"/>
    <property type="match status" value="1"/>
</dbReference>
<organism evidence="3 4">
    <name type="scientific">Methanobacterium alkalithermotolerans</name>
    <dbReference type="NCBI Taxonomy" id="2731220"/>
    <lineage>
        <taxon>Archaea</taxon>
        <taxon>Methanobacteriati</taxon>
        <taxon>Methanobacteriota</taxon>
        <taxon>Methanomada group</taxon>
        <taxon>Methanobacteria</taxon>
        <taxon>Methanobacteriales</taxon>
        <taxon>Methanobacteriaceae</taxon>
        <taxon>Methanobacterium</taxon>
    </lineage>
</organism>
<evidence type="ECO:0000313" key="3">
    <source>
        <dbReference type="EMBL" id="QUH23856.1"/>
    </source>
</evidence>
<dbReference type="GeneID" id="64820864"/>
<gene>
    <name evidence="3" type="ORF">HYG87_08825</name>
</gene>
<dbReference type="Gene3D" id="3.30.1330.10">
    <property type="entry name" value="PurM-like, N-terminal domain"/>
    <property type="match status" value="1"/>
</dbReference>
<dbReference type="PANTHER" id="PTHR30270:SF0">
    <property type="entry name" value="THIAMINE-MONOPHOSPHATE KINASE"/>
    <property type="match status" value="1"/>
</dbReference>
<dbReference type="Proteomes" id="UP000681041">
    <property type="component" value="Chromosome"/>
</dbReference>
<evidence type="ECO:0000259" key="1">
    <source>
        <dbReference type="Pfam" id="PF00586"/>
    </source>
</evidence>
<accession>A0A8T8K5K1</accession>
<dbReference type="GO" id="GO:0009228">
    <property type="term" value="P:thiamine biosynthetic process"/>
    <property type="evidence" value="ECO:0007669"/>
    <property type="project" value="InterPro"/>
</dbReference>
<dbReference type="Gene3D" id="3.90.650.10">
    <property type="entry name" value="PurM-like C-terminal domain"/>
    <property type="match status" value="1"/>
</dbReference>